<dbReference type="Proteomes" id="UP000197138">
    <property type="component" value="Unassembled WGS sequence"/>
</dbReference>
<proteinExistence type="predicted"/>
<protein>
    <submittedName>
        <fullName evidence="2">Uncharacterized protein</fullName>
    </submittedName>
</protein>
<reference evidence="3" key="1">
    <citation type="journal article" date="2017" name="Plant J.">
        <title>The pomegranate (Punica granatum L.) genome and the genomics of punicalagin biosynthesis.</title>
        <authorList>
            <person name="Qin G."/>
            <person name="Xu C."/>
            <person name="Ming R."/>
            <person name="Tang H."/>
            <person name="Guyot R."/>
            <person name="Kramer E.M."/>
            <person name="Hu Y."/>
            <person name="Yi X."/>
            <person name="Qi Y."/>
            <person name="Xu X."/>
            <person name="Gao Z."/>
            <person name="Pan H."/>
            <person name="Jian J."/>
            <person name="Tian Y."/>
            <person name="Yue Z."/>
            <person name="Xu Y."/>
        </authorList>
    </citation>
    <scope>NUCLEOTIDE SEQUENCE [LARGE SCALE GENOMIC DNA]</scope>
    <source>
        <strain evidence="3">cv. Dabenzi</strain>
    </source>
</reference>
<gene>
    <name evidence="2" type="ORF">CDL15_Pgr024844</name>
</gene>
<accession>A0A218XED6</accession>
<dbReference type="AlphaFoldDB" id="A0A218XED6"/>
<organism evidence="2 3">
    <name type="scientific">Punica granatum</name>
    <name type="common">Pomegranate</name>
    <dbReference type="NCBI Taxonomy" id="22663"/>
    <lineage>
        <taxon>Eukaryota</taxon>
        <taxon>Viridiplantae</taxon>
        <taxon>Streptophyta</taxon>
        <taxon>Embryophyta</taxon>
        <taxon>Tracheophyta</taxon>
        <taxon>Spermatophyta</taxon>
        <taxon>Magnoliopsida</taxon>
        <taxon>eudicotyledons</taxon>
        <taxon>Gunneridae</taxon>
        <taxon>Pentapetalae</taxon>
        <taxon>rosids</taxon>
        <taxon>malvids</taxon>
        <taxon>Myrtales</taxon>
        <taxon>Lythraceae</taxon>
        <taxon>Punica</taxon>
    </lineage>
</organism>
<feature type="region of interest" description="Disordered" evidence="1">
    <location>
        <begin position="1"/>
        <end position="24"/>
    </location>
</feature>
<feature type="compositionally biased region" description="Polar residues" evidence="1">
    <location>
        <begin position="58"/>
        <end position="68"/>
    </location>
</feature>
<dbReference type="EMBL" id="MTKT01001993">
    <property type="protein sequence ID" value="OWM82692.1"/>
    <property type="molecule type" value="Genomic_DNA"/>
</dbReference>
<name>A0A218XED6_PUNGR</name>
<evidence type="ECO:0000313" key="3">
    <source>
        <dbReference type="Proteomes" id="UP000197138"/>
    </source>
</evidence>
<feature type="compositionally biased region" description="Basic and acidic residues" evidence="1">
    <location>
        <begin position="1"/>
        <end position="13"/>
    </location>
</feature>
<feature type="region of interest" description="Disordered" evidence="1">
    <location>
        <begin position="58"/>
        <end position="95"/>
    </location>
</feature>
<comment type="caution">
    <text evidence="2">The sequence shown here is derived from an EMBL/GenBank/DDBJ whole genome shotgun (WGS) entry which is preliminary data.</text>
</comment>
<evidence type="ECO:0000313" key="2">
    <source>
        <dbReference type="EMBL" id="OWM82692.1"/>
    </source>
</evidence>
<evidence type="ECO:0000256" key="1">
    <source>
        <dbReference type="SAM" id="MobiDB-lite"/>
    </source>
</evidence>
<sequence>MRESTHFGAKEATSDPCGPRELSAAPFTGSREFPWLTWVKVGSSTPIRVPSRHANTPYATFNGNNTGANKVREEGGRSSLGKTKRTHGSPSWDVGRGVPWSNHGLNVSPTSILVLSPHGMDIIRICERDIMDVRAWKCMESMDSKKDVNFQAFGTFRTWEHSYEQESRILVYLSCRGCYLASLHEEKSWGSGRGSR</sequence>